<feature type="compositionally biased region" description="Basic and acidic residues" evidence="1">
    <location>
        <begin position="206"/>
        <end position="218"/>
    </location>
</feature>
<feature type="region of interest" description="Disordered" evidence="1">
    <location>
        <begin position="206"/>
        <end position="240"/>
    </location>
</feature>
<feature type="region of interest" description="Disordered" evidence="1">
    <location>
        <begin position="1"/>
        <end position="40"/>
    </location>
</feature>
<name>A0A2T2NQL2_CORCC</name>
<evidence type="ECO:0000313" key="2">
    <source>
        <dbReference type="EMBL" id="PSN67725.1"/>
    </source>
</evidence>
<accession>A0A2T2NQL2</accession>
<sequence length="240" mass="27057">MAISTLHIRDSGLSTNPHPAITYPPSSPSALPSAQTSRESAWITDQPNNPDQLLDLASARLNRTALRLPGLPAEELEELEEHELPLEVLQRLPKLEVLDLSADDGIGDLFEGETFEEMRRRPKLAKGLKELVVSIRDHAGRAMMRRLTERRKGLAVVNVARVADVDDYGREMVYGREKRYKGGKVVEGQKFKREWAWEDLASEDERQLFDSDDERSADSLDEGMPLDSDDDGESMDDWSD</sequence>
<dbReference type="EMBL" id="KZ678134">
    <property type="protein sequence ID" value="PSN67725.1"/>
    <property type="molecule type" value="Genomic_DNA"/>
</dbReference>
<evidence type="ECO:0000313" key="3">
    <source>
        <dbReference type="Proteomes" id="UP000240883"/>
    </source>
</evidence>
<feature type="compositionally biased region" description="Acidic residues" evidence="1">
    <location>
        <begin position="227"/>
        <end position="240"/>
    </location>
</feature>
<gene>
    <name evidence="2" type="ORF">BS50DRAFT_620220</name>
</gene>
<dbReference type="Proteomes" id="UP000240883">
    <property type="component" value="Unassembled WGS sequence"/>
</dbReference>
<protein>
    <submittedName>
        <fullName evidence="2">Uncharacterized protein</fullName>
    </submittedName>
</protein>
<organism evidence="2 3">
    <name type="scientific">Corynespora cassiicola Philippines</name>
    <dbReference type="NCBI Taxonomy" id="1448308"/>
    <lineage>
        <taxon>Eukaryota</taxon>
        <taxon>Fungi</taxon>
        <taxon>Dikarya</taxon>
        <taxon>Ascomycota</taxon>
        <taxon>Pezizomycotina</taxon>
        <taxon>Dothideomycetes</taxon>
        <taxon>Pleosporomycetidae</taxon>
        <taxon>Pleosporales</taxon>
        <taxon>Corynesporascaceae</taxon>
        <taxon>Corynespora</taxon>
    </lineage>
</organism>
<dbReference type="AlphaFoldDB" id="A0A2T2NQL2"/>
<reference evidence="2 3" key="1">
    <citation type="journal article" date="2018" name="Front. Microbiol.">
        <title>Genome-Wide Analysis of Corynespora cassiicola Leaf Fall Disease Putative Effectors.</title>
        <authorList>
            <person name="Lopez D."/>
            <person name="Ribeiro S."/>
            <person name="Label P."/>
            <person name="Fumanal B."/>
            <person name="Venisse J.S."/>
            <person name="Kohler A."/>
            <person name="de Oliveira R.R."/>
            <person name="Labutti K."/>
            <person name="Lipzen A."/>
            <person name="Lail K."/>
            <person name="Bauer D."/>
            <person name="Ohm R.A."/>
            <person name="Barry K.W."/>
            <person name="Spatafora J."/>
            <person name="Grigoriev I.V."/>
            <person name="Martin F.M."/>
            <person name="Pujade-Renaud V."/>
        </authorList>
    </citation>
    <scope>NUCLEOTIDE SEQUENCE [LARGE SCALE GENOMIC DNA]</scope>
    <source>
        <strain evidence="2 3">Philippines</strain>
    </source>
</reference>
<keyword evidence="3" id="KW-1185">Reference proteome</keyword>
<proteinExistence type="predicted"/>
<evidence type="ECO:0000256" key="1">
    <source>
        <dbReference type="SAM" id="MobiDB-lite"/>
    </source>
</evidence>